<evidence type="ECO:0000313" key="2">
    <source>
        <dbReference type="EMBL" id="RNI37290.1"/>
    </source>
</evidence>
<gene>
    <name evidence="2" type="ORF">EFY79_07775</name>
</gene>
<evidence type="ECO:0000313" key="3">
    <source>
        <dbReference type="Proteomes" id="UP000267223"/>
    </source>
</evidence>
<keyword evidence="3" id="KW-1185">Reference proteome</keyword>
<feature type="transmembrane region" description="Helical" evidence="1">
    <location>
        <begin position="57"/>
        <end position="77"/>
    </location>
</feature>
<feature type="transmembrane region" description="Helical" evidence="1">
    <location>
        <begin position="84"/>
        <end position="102"/>
    </location>
</feature>
<organism evidence="2 3">
    <name type="scientific">Hanamia caeni</name>
    <dbReference type="NCBI Taxonomy" id="2294116"/>
    <lineage>
        <taxon>Bacteria</taxon>
        <taxon>Pseudomonadati</taxon>
        <taxon>Bacteroidota</taxon>
        <taxon>Chitinophagia</taxon>
        <taxon>Chitinophagales</taxon>
        <taxon>Chitinophagaceae</taxon>
        <taxon>Hanamia</taxon>
    </lineage>
</organism>
<dbReference type="InterPro" id="IPR025635">
    <property type="entry name" value="DUF4293"/>
</dbReference>
<name>A0A3M9NHP3_9BACT</name>
<accession>A0A3M9NHP3</accession>
<dbReference type="OrthoDB" id="594989at2"/>
<reference evidence="2 3" key="1">
    <citation type="submission" date="2018-11" db="EMBL/GenBank/DDBJ databases">
        <title>Draft genome sequence of Ferruginibacter sp. BO-59.</title>
        <authorList>
            <person name="Im W.T."/>
        </authorList>
    </citation>
    <scope>NUCLEOTIDE SEQUENCE [LARGE SCALE GENOMIC DNA]</scope>
    <source>
        <strain evidence="2 3">BO-59</strain>
    </source>
</reference>
<dbReference type="EMBL" id="RJJR01000005">
    <property type="protein sequence ID" value="RNI37290.1"/>
    <property type="molecule type" value="Genomic_DNA"/>
</dbReference>
<proteinExistence type="predicted"/>
<comment type="caution">
    <text evidence="2">The sequence shown here is derived from an EMBL/GenBank/DDBJ whole genome shotgun (WGS) entry which is preliminary data.</text>
</comment>
<keyword evidence="1" id="KW-0812">Transmembrane</keyword>
<feature type="transmembrane region" description="Helical" evidence="1">
    <location>
        <begin position="7"/>
        <end position="25"/>
    </location>
</feature>
<dbReference type="Pfam" id="PF14126">
    <property type="entry name" value="DUF4293"/>
    <property type="match status" value="1"/>
</dbReference>
<keyword evidence="1" id="KW-0472">Membrane</keyword>
<dbReference type="AlphaFoldDB" id="A0A3M9NHP3"/>
<feature type="transmembrane region" description="Helical" evidence="1">
    <location>
        <begin position="114"/>
        <end position="135"/>
    </location>
</feature>
<dbReference type="Proteomes" id="UP000267223">
    <property type="component" value="Unassembled WGS sequence"/>
</dbReference>
<keyword evidence="1" id="KW-1133">Transmembrane helix</keyword>
<evidence type="ECO:0000256" key="1">
    <source>
        <dbReference type="SAM" id="Phobius"/>
    </source>
</evidence>
<dbReference type="RefSeq" id="WP_123120131.1">
    <property type="nucleotide sequence ID" value="NZ_RJJR01000005.1"/>
</dbReference>
<protein>
    <submittedName>
        <fullName evidence="2">DUF4293 family protein</fullName>
    </submittedName>
</protein>
<sequence>MIQRVQTIWMILAAIAVFLTIKFSFYSGTLAIQNGADAVTSMATDGSYHLVTATDNFLILILTSALGTGIIINIFLFKQRSIQIRIIIAAILMECLIIFLYIKETEKFSQGNFNIWAILHILVIIFLIMASRGIYKDSKLIKESNRLR</sequence>